<keyword evidence="2" id="KW-1185">Reference proteome</keyword>
<proteinExistence type="predicted"/>
<reference evidence="1" key="2">
    <citation type="submission" date="2020-09" db="EMBL/GenBank/DDBJ databases">
        <authorList>
            <person name="Sun Q."/>
            <person name="Zhou Y."/>
        </authorList>
    </citation>
    <scope>NUCLEOTIDE SEQUENCE</scope>
    <source>
        <strain evidence="1">CGMCC 1.12726</strain>
    </source>
</reference>
<dbReference type="PANTHER" id="PTHR37946">
    <property type="entry name" value="SLL1969 PROTEIN"/>
    <property type="match status" value="1"/>
</dbReference>
<evidence type="ECO:0008006" key="3">
    <source>
        <dbReference type="Google" id="ProtNLM"/>
    </source>
</evidence>
<dbReference type="Gene3D" id="3.40.50.1820">
    <property type="entry name" value="alpha/beta hydrolase"/>
    <property type="match status" value="1"/>
</dbReference>
<dbReference type="AlphaFoldDB" id="A0A917FJ09"/>
<evidence type="ECO:0000313" key="2">
    <source>
        <dbReference type="Proteomes" id="UP000632858"/>
    </source>
</evidence>
<gene>
    <name evidence="1" type="ORF">GCM10010960_05920</name>
</gene>
<dbReference type="RefSeq" id="WP_188447580.1">
    <property type="nucleotide sequence ID" value="NZ_BMFO01000001.1"/>
</dbReference>
<dbReference type="InterPro" id="IPR029058">
    <property type="entry name" value="AB_hydrolase_fold"/>
</dbReference>
<comment type="caution">
    <text evidence="1">The sequence shown here is derived from an EMBL/GenBank/DDBJ whole genome shotgun (WGS) entry which is preliminary data.</text>
</comment>
<evidence type="ECO:0000313" key="1">
    <source>
        <dbReference type="EMBL" id="GGF86751.1"/>
    </source>
</evidence>
<sequence length="205" mass="21109">MAPRVLLVHGLWMHAPALAYWARGLRRAGFRPVLFSYRSLLQAPETAMARLRAVALAVPDTHILAHSLGGLVSVKALAGTGFRGRIVCVGSPLAGSRAARVLASRHLGRLAGRSLPLLCEGLPAVPAGLDVSAIAGTMARGLGRLLLRFDEPGDGTVAVSETRIPGLSRHVTVAASHSGQLFSPATVEAAVALLAGAPQGCGKGL</sequence>
<protein>
    <recommendedName>
        <fullName evidence="3">Alpha/beta hydrolase</fullName>
    </recommendedName>
</protein>
<dbReference type="SUPFAM" id="SSF53474">
    <property type="entry name" value="alpha/beta-Hydrolases"/>
    <property type="match status" value="1"/>
</dbReference>
<reference evidence="1" key="1">
    <citation type="journal article" date="2014" name="Int. J. Syst. Evol. Microbiol.">
        <title>Complete genome sequence of Corynebacterium casei LMG S-19264T (=DSM 44701T), isolated from a smear-ripened cheese.</title>
        <authorList>
            <consortium name="US DOE Joint Genome Institute (JGI-PGF)"/>
            <person name="Walter F."/>
            <person name="Albersmeier A."/>
            <person name="Kalinowski J."/>
            <person name="Ruckert C."/>
        </authorList>
    </citation>
    <scope>NUCLEOTIDE SEQUENCE</scope>
    <source>
        <strain evidence="1">CGMCC 1.12726</strain>
    </source>
</reference>
<name>A0A917FJ09_9GAMM</name>
<dbReference type="PANTHER" id="PTHR37946:SF1">
    <property type="entry name" value="SLL1969 PROTEIN"/>
    <property type="match status" value="1"/>
</dbReference>
<dbReference type="Proteomes" id="UP000632858">
    <property type="component" value="Unassembled WGS sequence"/>
</dbReference>
<accession>A0A917FJ09</accession>
<dbReference type="EMBL" id="BMFO01000001">
    <property type="protein sequence ID" value="GGF86751.1"/>
    <property type="molecule type" value="Genomic_DNA"/>
</dbReference>
<organism evidence="1 2">
    <name type="scientific">Arenimonas maotaiensis</name>
    <dbReference type="NCBI Taxonomy" id="1446479"/>
    <lineage>
        <taxon>Bacteria</taxon>
        <taxon>Pseudomonadati</taxon>
        <taxon>Pseudomonadota</taxon>
        <taxon>Gammaproteobacteria</taxon>
        <taxon>Lysobacterales</taxon>
        <taxon>Lysobacteraceae</taxon>
        <taxon>Arenimonas</taxon>
    </lineage>
</organism>